<dbReference type="AlphaFoldDB" id="A0A9D3MA35"/>
<evidence type="ECO:0000256" key="11">
    <source>
        <dbReference type="ARBA" id="ARBA00023180"/>
    </source>
</evidence>
<sequence>MGILATSITNDSTIRPAGFYIIGFNYFRFTDLYLIFLAVVYIVTVLSNAFILSIIWIDNRLHTPKYIAVGNLAIIDLLFSTTLVPSMIKVFLAKDNFISYNACLTQTFFYYCFFSLESFSLSVLAYDRLIAICFPLRQSSINTITVMISILVIVWSFCVSVVLFSVMILTRLSFCNSVIIYSYFCDYAPVFRLSCNDNRLQWATASSLSLMVLFGSLGLIIMSYACILTAVFRMKSVESRYKALATCTEHLVLVAIFYVPIMTVFIIELFFELFKLDMDVTVVIMSLASCIPPCLNPIVYSLSTKEIKNRILAMLQKAKVAAWTGQA</sequence>
<dbReference type="PANTHER" id="PTHR26450">
    <property type="entry name" value="OLFACTORY RECEPTOR 56B1-RELATED"/>
    <property type="match status" value="1"/>
</dbReference>
<dbReference type="PRINTS" id="PR00237">
    <property type="entry name" value="GPCRRHODOPSN"/>
</dbReference>
<evidence type="ECO:0000313" key="15">
    <source>
        <dbReference type="EMBL" id="KAG5844689.1"/>
    </source>
</evidence>
<dbReference type="PRINTS" id="PR00245">
    <property type="entry name" value="OLFACTORYR"/>
</dbReference>
<evidence type="ECO:0000256" key="9">
    <source>
        <dbReference type="ARBA" id="ARBA00023157"/>
    </source>
</evidence>
<organism evidence="15 16">
    <name type="scientific">Anguilla anguilla</name>
    <name type="common">European freshwater eel</name>
    <name type="synonym">Muraena anguilla</name>
    <dbReference type="NCBI Taxonomy" id="7936"/>
    <lineage>
        <taxon>Eukaryota</taxon>
        <taxon>Metazoa</taxon>
        <taxon>Chordata</taxon>
        <taxon>Craniata</taxon>
        <taxon>Vertebrata</taxon>
        <taxon>Euteleostomi</taxon>
        <taxon>Actinopterygii</taxon>
        <taxon>Neopterygii</taxon>
        <taxon>Teleostei</taxon>
        <taxon>Anguilliformes</taxon>
        <taxon>Anguillidae</taxon>
        <taxon>Anguilla</taxon>
    </lineage>
</organism>
<comment type="subcellular location">
    <subcellularLocation>
        <location evidence="1">Cell membrane</location>
        <topology evidence="1">Multi-pass membrane protein</topology>
    </subcellularLocation>
</comment>
<feature type="transmembrane region" description="Helical" evidence="13">
    <location>
        <begin position="208"/>
        <end position="231"/>
    </location>
</feature>
<gene>
    <name evidence="15" type="ORF">ANANG_G00165180</name>
</gene>
<dbReference type="GO" id="GO:0004984">
    <property type="term" value="F:olfactory receptor activity"/>
    <property type="evidence" value="ECO:0007669"/>
    <property type="project" value="InterPro"/>
</dbReference>
<dbReference type="SUPFAM" id="SSF81321">
    <property type="entry name" value="Family A G protein-coupled receptor-like"/>
    <property type="match status" value="1"/>
</dbReference>
<dbReference type="PANTHER" id="PTHR26450:SF87">
    <property type="entry name" value="OLFACTORY RECEPTOR 51F2"/>
    <property type="match status" value="1"/>
</dbReference>
<dbReference type="Gene3D" id="1.20.1070.10">
    <property type="entry name" value="Rhodopsin 7-helix transmembrane proteins"/>
    <property type="match status" value="1"/>
</dbReference>
<evidence type="ECO:0000256" key="4">
    <source>
        <dbReference type="ARBA" id="ARBA00022692"/>
    </source>
</evidence>
<protein>
    <recommendedName>
        <fullName evidence="14">G-protein coupled receptors family 1 profile domain-containing protein</fullName>
    </recommendedName>
</protein>
<keyword evidence="2" id="KW-1003">Cell membrane</keyword>
<keyword evidence="4 13" id="KW-0812">Transmembrane</keyword>
<evidence type="ECO:0000259" key="14">
    <source>
        <dbReference type="PROSITE" id="PS50262"/>
    </source>
</evidence>
<feature type="transmembrane region" description="Helical" evidence="13">
    <location>
        <begin position="283"/>
        <end position="302"/>
    </location>
</feature>
<evidence type="ECO:0000256" key="5">
    <source>
        <dbReference type="ARBA" id="ARBA00022725"/>
    </source>
</evidence>
<evidence type="ECO:0000256" key="8">
    <source>
        <dbReference type="ARBA" id="ARBA00023136"/>
    </source>
</evidence>
<feature type="domain" description="G-protein coupled receptors family 1 profile" evidence="14">
    <location>
        <begin position="47"/>
        <end position="300"/>
    </location>
</feature>
<dbReference type="Pfam" id="PF13853">
    <property type="entry name" value="7tm_4"/>
    <property type="match status" value="1"/>
</dbReference>
<comment type="caution">
    <text evidence="15">The sequence shown here is derived from an EMBL/GenBank/DDBJ whole genome shotgun (WGS) entry which is preliminary data.</text>
</comment>
<keyword evidence="3" id="KW-0716">Sensory transduction</keyword>
<keyword evidence="10" id="KW-0675">Receptor</keyword>
<keyword evidence="9" id="KW-1015">Disulfide bond</keyword>
<reference evidence="15" key="1">
    <citation type="submission" date="2021-01" db="EMBL/GenBank/DDBJ databases">
        <title>A chromosome-scale assembly of European eel, Anguilla anguilla.</title>
        <authorList>
            <person name="Henkel C."/>
            <person name="Jong-Raadsen S.A."/>
            <person name="Dufour S."/>
            <person name="Weltzien F.-A."/>
            <person name="Palstra A.P."/>
            <person name="Pelster B."/>
            <person name="Spaink H.P."/>
            <person name="Van Den Thillart G.E."/>
            <person name="Jansen H."/>
            <person name="Zahm M."/>
            <person name="Klopp C."/>
            <person name="Cedric C."/>
            <person name="Louis A."/>
            <person name="Berthelot C."/>
            <person name="Parey E."/>
            <person name="Roest Crollius H."/>
            <person name="Montfort J."/>
            <person name="Robinson-Rechavi M."/>
            <person name="Bucao C."/>
            <person name="Bouchez O."/>
            <person name="Gislard M."/>
            <person name="Lluch J."/>
            <person name="Milhes M."/>
            <person name="Lampietro C."/>
            <person name="Lopez Roques C."/>
            <person name="Donnadieu C."/>
            <person name="Braasch I."/>
            <person name="Desvignes T."/>
            <person name="Postlethwait J."/>
            <person name="Bobe J."/>
            <person name="Guiguen Y."/>
            <person name="Dirks R."/>
        </authorList>
    </citation>
    <scope>NUCLEOTIDE SEQUENCE</scope>
    <source>
        <strain evidence="15">Tag_6206</strain>
        <tissue evidence="15">Liver</tissue>
    </source>
</reference>
<keyword evidence="16" id="KW-1185">Reference proteome</keyword>
<evidence type="ECO:0000256" key="12">
    <source>
        <dbReference type="ARBA" id="ARBA00023224"/>
    </source>
</evidence>
<feature type="transmembrane region" description="Helical" evidence="13">
    <location>
        <begin position="108"/>
        <end position="126"/>
    </location>
</feature>
<feature type="transmembrane region" description="Helical" evidence="13">
    <location>
        <begin position="32"/>
        <end position="57"/>
    </location>
</feature>
<dbReference type="InterPro" id="IPR050402">
    <property type="entry name" value="OR51/52/56-like"/>
</dbReference>
<feature type="transmembrane region" description="Helical" evidence="13">
    <location>
        <begin position="251"/>
        <end position="271"/>
    </location>
</feature>
<keyword evidence="7" id="KW-0297">G-protein coupled receptor</keyword>
<keyword evidence="12" id="KW-0807">Transducer</keyword>
<keyword evidence="6 13" id="KW-1133">Transmembrane helix</keyword>
<name>A0A9D3MA35_ANGAN</name>
<evidence type="ECO:0000256" key="2">
    <source>
        <dbReference type="ARBA" id="ARBA00022475"/>
    </source>
</evidence>
<dbReference type="FunFam" id="1.20.1070.10:FF:000024">
    <property type="entry name" value="Olfactory receptor"/>
    <property type="match status" value="1"/>
</dbReference>
<dbReference type="InterPro" id="IPR000276">
    <property type="entry name" value="GPCR_Rhodpsn"/>
</dbReference>
<evidence type="ECO:0000256" key="1">
    <source>
        <dbReference type="ARBA" id="ARBA00004651"/>
    </source>
</evidence>
<dbReference type="Proteomes" id="UP001044222">
    <property type="component" value="Chromosome 8"/>
</dbReference>
<dbReference type="InterPro" id="IPR017452">
    <property type="entry name" value="GPCR_Rhodpsn_7TM"/>
</dbReference>
<feature type="transmembrane region" description="Helical" evidence="13">
    <location>
        <begin position="146"/>
        <end position="169"/>
    </location>
</feature>
<dbReference type="PROSITE" id="PS50262">
    <property type="entry name" value="G_PROTEIN_RECEP_F1_2"/>
    <property type="match status" value="1"/>
</dbReference>
<proteinExistence type="predicted"/>
<dbReference type="EMBL" id="JAFIRN010000008">
    <property type="protein sequence ID" value="KAG5844689.1"/>
    <property type="molecule type" value="Genomic_DNA"/>
</dbReference>
<accession>A0A9D3MA35</accession>
<dbReference type="GO" id="GO:0004930">
    <property type="term" value="F:G protein-coupled receptor activity"/>
    <property type="evidence" value="ECO:0007669"/>
    <property type="project" value="UniProtKB-KW"/>
</dbReference>
<evidence type="ECO:0000256" key="3">
    <source>
        <dbReference type="ARBA" id="ARBA00022606"/>
    </source>
</evidence>
<dbReference type="GO" id="GO:0005886">
    <property type="term" value="C:plasma membrane"/>
    <property type="evidence" value="ECO:0007669"/>
    <property type="project" value="UniProtKB-SubCell"/>
</dbReference>
<keyword evidence="8 13" id="KW-0472">Membrane</keyword>
<evidence type="ECO:0000256" key="6">
    <source>
        <dbReference type="ARBA" id="ARBA00022989"/>
    </source>
</evidence>
<evidence type="ECO:0000256" key="13">
    <source>
        <dbReference type="SAM" id="Phobius"/>
    </source>
</evidence>
<dbReference type="InterPro" id="IPR000725">
    <property type="entry name" value="Olfact_rcpt"/>
</dbReference>
<evidence type="ECO:0000256" key="10">
    <source>
        <dbReference type="ARBA" id="ARBA00023170"/>
    </source>
</evidence>
<evidence type="ECO:0000256" key="7">
    <source>
        <dbReference type="ARBA" id="ARBA00023040"/>
    </source>
</evidence>
<feature type="transmembrane region" description="Helical" evidence="13">
    <location>
        <begin position="69"/>
        <end position="88"/>
    </location>
</feature>
<keyword evidence="11" id="KW-0325">Glycoprotein</keyword>
<keyword evidence="5" id="KW-0552">Olfaction</keyword>
<evidence type="ECO:0000313" key="16">
    <source>
        <dbReference type="Proteomes" id="UP001044222"/>
    </source>
</evidence>